<evidence type="ECO:0000313" key="1">
    <source>
        <dbReference type="EMBL" id="MFC3766960.1"/>
    </source>
</evidence>
<gene>
    <name evidence="1" type="ORF">ACFOUW_39460</name>
</gene>
<dbReference type="RefSeq" id="WP_205115832.1">
    <property type="nucleotide sequence ID" value="NZ_JAFBCM010000001.1"/>
</dbReference>
<reference evidence="2" key="1">
    <citation type="journal article" date="2019" name="Int. J. Syst. Evol. Microbiol.">
        <title>The Global Catalogue of Microorganisms (GCM) 10K type strain sequencing project: providing services to taxonomists for standard genome sequencing and annotation.</title>
        <authorList>
            <consortium name="The Broad Institute Genomics Platform"/>
            <consortium name="The Broad Institute Genome Sequencing Center for Infectious Disease"/>
            <person name="Wu L."/>
            <person name="Ma J."/>
        </authorList>
    </citation>
    <scope>NUCLEOTIDE SEQUENCE [LARGE SCALE GENOMIC DNA]</scope>
    <source>
        <strain evidence="2">CGMCC 4.7241</strain>
    </source>
</reference>
<dbReference type="EMBL" id="JBHRZH010000062">
    <property type="protein sequence ID" value="MFC3766960.1"/>
    <property type="molecule type" value="Genomic_DNA"/>
</dbReference>
<proteinExistence type="predicted"/>
<keyword evidence="2" id="KW-1185">Reference proteome</keyword>
<protein>
    <submittedName>
        <fullName evidence="1">Uncharacterized protein</fullName>
    </submittedName>
</protein>
<dbReference type="Proteomes" id="UP001595699">
    <property type="component" value="Unassembled WGS sequence"/>
</dbReference>
<comment type="caution">
    <text evidence="1">The sequence shown here is derived from an EMBL/GenBank/DDBJ whole genome shotgun (WGS) entry which is preliminary data.</text>
</comment>
<evidence type="ECO:0000313" key="2">
    <source>
        <dbReference type="Proteomes" id="UP001595699"/>
    </source>
</evidence>
<name>A0ABV7YRV7_9ACTN</name>
<sequence length="56" mass="6219">MRAAEHGYSVTYPPAKAAMKRLESLGILREVTGASYGRIYLCERVLQTLDPPPLDL</sequence>
<accession>A0ABV7YRV7</accession>
<organism evidence="1 2">
    <name type="scientific">Tenggerimyces flavus</name>
    <dbReference type="NCBI Taxonomy" id="1708749"/>
    <lineage>
        <taxon>Bacteria</taxon>
        <taxon>Bacillati</taxon>
        <taxon>Actinomycetota</taxon>
        <taxon>Actinomycetes</taxon>
        <taxon>Propionibacteriales</taxon>
        <taxon>Nocardioidaceae</taxon>
        <taxon>Tenggerimyces</taxon>
    </lineage>
</organism>